<evidence type="ECO:0000259" key="1">
    <source>
        <dbReference type="Pfam" id="PF06662"/>
    </source>
</evidence>
<name>A0ABQ1Y1F1_9PROT</name>
<dbReference type="InterPro" id="IPR010598">
    <property type="entry name" value="C5-epim_C"/>
</dbReference>
<dbReference type="EMBL" id="BMFS01000018">
    <property type="protein sequence ID" value="GGH08673.1"/>
    <property type="molecule type" value="Genomic_DNA"/>
</dbReference>
<dbReference type="PANTHER" id="PTHR13174">
    <property type="entry name" value="D-GLUCURONYL C5-EPIMERASE"/>
    <property type="match status" value="1"/>
</dbReference>
<keyword evidence="3" id="KW-1185">Reference proteome</keyword>
<reference evidence="3" key="1">
    <citation type="journal article" date="2019" name="Int. J. Syst. Evol. Microbiol.">
        <title>The Global Catalogue of Microorganisms (GCM) 10K type strain sequencing project: providing services to taxonomists for standard genome sequencing and annotation.</title>
        <authorList>
            <consortium name="The Broad Institute Genomics Platform"/>
            <consortium name="The Broad Institute Genome Sequencing Center for Infectious Disease"/>
            <person name="Wu L."/>
            <person name="Ma J."/>
        </authorList>
    </citation>
    <scope>NUCLEOTIDE SEQUENCE [LARGE SCALE GENOMIC DNA]</scope>
    <source>
        <strain evidence="3">CGMCC 1.12766</strain>
    </source>
</reference>
<accession>A0ABQ1Y1F1</accession>
<evidence type="ECO:0000313" key="2">
    <source>
        <dbReference type="EMBL" id="GGH08673.1"/>
    </source>
</evidence>
<protein>
    <recommendedName>
        <fullName evidence="1">D-glucuronyl C5-epimerase C-terminal domain-containing protein</fullName>
    </recommendedName>
</protein>
<dbReference type="Pfam" id="PF06662">
    <property type="entry name" value="C5-epim_C"/>
    <property type="match status" value="1"/>
</dbReference>
<sequence>MIDENPFDYYLLTEPRKKVWNYYRLHSVASDGYPVTRSAFDDSRTVEHPMSGAYMILEILNAGKNGNPDTRLINERADQVAIAAQNRMEELNDSYVYFYEPDDGVTPYQFKFFSALTQARYLGAIGRLYLQTKKPEHKDFAFALARSFRIPVEEGGIFLENDLGCFFEEYPTELPLYVLNGWISVLNELFIHARKLKDNQIKDLAQRSARTLADMLPLFDMPEMMSTRYKLTGPVTSRVRFDKPQDVKIDKITINTGNKILKKSIADSQSYGTFEVVRLPEEAQPYFQFKASLTMVRYPAASNIKLELTSECDQKCEWHIGITQYNPKFVTQKIVGFRSLGKFYLERGKNEIELEIPLDILVPSVAPAVGFTKKIDGKLYNAYHFIHVKGLAQLYGEFGLGKFKHFHKRWLDYVDKWPEFPMYSDPELALEPWVDGWAGAQIGVGGEVAP</sequence>
<gene>
    <name evidence="2" type="ORF">GCM10007420_26870</name>
</gene>
<dbReference type="RefSeq" id="WP_188453109.1">
    <property type="nucleotide sequence ID" value="NZ_BMFS01000018.1"/>
</dbReference>
<dbReference type="PANTHER" id="PTHR13174:SF3">
    <property type="entry name" value="D-GLUCURONYL C5-EPIMERASE"/>
    <property type="match status" value="1"/>
</dbReference>
<evidence type="ECO:0000313" key="3">
    <source>
        <dbReference type="Proteomes" id="UP000648722"/>
    </source>
</evidence>
<feature type="domain" description="D-glucuronyl C5-epimerase C-terminal" evidence="1">
    <location>
        <begin position="112"/>
        <end position="231"/>
    </location>
</feature>
<dbReference type="Proteomes" id="UP000648722">
    <property type="component" value="Unassembled WGS sequence"/>
</dbReference>
<organism evidence="2 3">
    <name type="scientific">Glycocaulis albus</name>
    <dbReference type="NCBI Taxonomy" id="1382801"/>
    <lineage>
        <taxon>Bacteria</taxon>
        <taxon>Pseudomonadati</taxon>
        <taxon>Pseudomonadota</taxon>
        <taxon>Alphaproteobacteria</taxon>
        <taxon>Maricaulales</taxon>
        <taxon>Maricaulaceae</taxon>
        <taxon>Glycocaulis</taxon>
    </lineage>
</organism>
<proteinExistence type="predicted"/>
<dbReference type="InterPro" id="IPR039721">
    <property type="entry name" value="C5-epimerase"/>
</dbReference>
<comment type="caution">
    <text evidence="2">The sequence shown here is derived from an EMBL/GenBank/DDBJ whole genome shotgun (WGS) entry which is preliminary data.</text>
</comment>